<dbReference type="PROSITE" id="PS51420">
    <property type="entry name" value="RHO"/>
    <property type="match status" value="1"/>
</dbReference>
<evidence type="ECO:0000256" key="9">
    <source>
        <dbReference type="ARBA" id="ARBA00023289"/>
    </source>
</evidence>
<evidence type="ECO:0000256" key="5">
    <source>
        <dbReference type="ARBA" id="ARBA00022741"/>
    </source>
</evidence>
<protein>
    <recommendedName>
        <fullName evidence="11">Azaphilone pigments biosynthesis cluster protein L N-terminal domain-containing protein</fullName>
    </recommendedName>
</protein>
<dbReference type="InterPro" id="IPR005225">
    <property type="entry name" value="Small_GTP-bd"/>
</dbReference>
<evidence type="ECO:0000313" key="12">
    <source>
        <dbReference type="EMBL" id="KAK4455319.1"/>
    </source>
</evidence>
<dbReference type="Pfam" id="PF00071">
    <property type="entry name" value="Ras"/>
    <property type="match status" value="1"/>
</dbReference>
<keyword evidence="4" id="KW-0488">Methylation</keyword>
<feature type="region of interest" description="Disordered" evidence="10">
    <location>
        <begin position="327"/>
        <end position="398"/>
    </location>
</feature>
<keyword evidence="3" id="KW-1003">Cell membrane</keyword>
<dbReference type="AlphaFoldDB" id="A0AAV9H5U9"/>
<dbReference type="SMART" id="SM00175">
    <property type="entry name" value="RAB"/>
    <property type="match status" value="1"/>
</dbReference>
<reference evidence="12" key="1">
    <citation type="journal article" date="2023" name="Mol. Phylogenet. Evol.">
        <title>Genome-scale phylogeny and comparative genomics of the fungal order Sordariales.</title>
        <authorList>
            <person name="Hensen N."/>
            <person name="Bonometti L."/>
            <person name="Westerberg I."/>
            <person name="Brannstrom I.O."/>
            <person name="Guillou S."/>
            <person name="Cros-Aarteil S."/>
            <person name="Calhoun S."/>
            <person name="Haridas S."/>
            <person name="Kuo A."/>
            <person name="Mondo S."/>
            <person name="Pangilinan J."/>
            <person name="Riley R."/>
            <person name="LaButti K."/>
            <person name="Andreopoulos B."/>
            <person name="Lipzen A."/>
            <person name="Chen C."/>
            <person name="Yan M."/>
            <person name="Daum C."/>
            <person name="Ng V."/>
            <person name="Clum A."/>
            <person name="Steindorff A."/>
            <person name="Ohm R.A."/>
            <person name="Martin F."/>
            <person name="Silar P."/>
            <person name="Natvig D.O."/>
            <person name="Lalanne C."/>
            <person name="Gautier V."/>
            <person name="Ament-Velasquez S.L."/>
            <person name="Kruys A."/>
            <person name="Hutchinson M.I."/>
            <person name="Powell A.J."/>
            <person name="Barry K."/>
            <person name="Miller A.N."/>
            <person name="Grigoriev I.V."/>
            <person name="Debuchy R."/>
            <person name="Gladieux P."/>
            <person name="Hiltunen Thoren M."/>
            <person name="Johannesson H."/>
        </authorList>
    </citation>
    <scope>NUCLEOTIDE SEQUENCE</scope>
    <source>
        <strain evidence="12">PSN243</strain>
    </source>
</reference>
<feature type="domain" description="Azaphilone pigments biosynthesis cluster protein L N-terminal" evidence="11">
    <location>
        <begin position="1"/>
        <end position="187"/>
    </location>
</feature>
<dbReference type="GO" id="GO:0005886">
    <property type="term" value="C:plasma membrane"/>
    <property type="evidence" value="ECO:0007669"/>
    <property type="project" value="UniProtKB-SubCell"/>
</dbReference>
<keyword evidence="5" id="KW-0547">Nucleotide-binding</keyword>
<dbReference type="GO" id="GO:0005525">
    <property type="term" value="F:GTP binding"/>
    <property type="evidence" value="ECO:0007669"/>
    <property type="project" value="UniProtKB-KW"/>
</dbReference>
<feature type="region of interest" description="Disordered" evidence="10">
    <location>
        <begin position="425"/>
        <end position="444"/>
    </location>
</feature>
<dbReference type="NCBIfam" id="TIGR00231">
    <property type="entry name" value="small_GTP"/>
    <property type="match status" value="1"/>
</dbReference>
<organism evidence="12 13">
    <name type="scientific">Podospora aff. communis PSN243</name>
    <dbReference type="NCBI Taxonomy" id="3040156"/>
    <lineage>
        <taxon>Eukaryota</taxon>
        <taxon>Fungi</taxon>
        <taxon>Dikarya</taxon>
        <taxon>Ascomycota</taxon>
        <taxon>Pezizomycotina</taxon>
        <taxon>Sordariomycetes</taxon>
        <taxon>Sordariomycetidae</taxon>
        <taxon>Sordariales</taxon>
        <taxon>Podosporaceae</taxon>
        <taxon>Podospora</taxon>
    </lineage>
</organism>
<dbReference type="InterPro" id="IPR001806">
    <property type="entry name" value="Small_GTPase"/>
</dbReference>
<dbReference type="GO" id="GO:0003924">
    <property type="term" value="F:GTPase activity"/>
    <property type="evidence" value="ECO:0007669"/>
    <property type="project" value="InterPro"/>
</dbReference>
<dbReference type="SUPFAM" id="SSF52540">
    <property type="entry name" value="P-loop containing nucleoside triphosphate hydrolases"/>
    <property type="match status" value="1"/>
</dbReference>
<evidence type="ECO:0000259" key="11">
    <source>
        <dbReference type="Pfam" id="PF17111"/>
    </source>
</evidence>
<feature type="compositionally biased region" description="Low complexity" evidence="10">
    <location>
        <begin position="386"/>
        <end position="398"/>
    </location>
</feature>
<dbReference type="Pfam" id="PF17111">
    <property type="entry name" value="PigL_N"/>
    <property type="match status" value="1"/>
</dbReference>
<dbReference type="SMART" id="SM00176">
    <property type="entry name" value="RAN"/>
    <property type="match status" value="1"/>
</dbReference>
<sequence length="719" mass="79212">MDPFSISTGVLAFTSVSIKVLMGLKQFRDSVKEASTSINALISDISALRRVLLSMEETFQDTEDEQVLQQTGHIGTHWQNLHQCLSDGHDALSEFDAMLVDLNKSVRVLDETRRELRIQSAASRIALFRQQVQAYKDTLQMCLQAIILWNSVSIQKTATRIEPNLEAIHKEIRRLATNVEVKIQAIQDLVMGSTETDAVKDLVRLNQCIDSAASVLSSASTILGFQQSWDDDDLESIHTGSKRIDVVEWINRGETGEPSADIAPLPNLPELAGGYVPDFTSPTLSVAADKATLPASTAEPIFSEAPVHMYKAPQGGQAWSPSLIPQLTPAEHNSHQPPFGISAPSPPTAHAASMAETQVQVPPESPPNVQVKPDSEHESRGAEDNTAMAGTKTATEAETAIIQPHKRMKSGSRLSRFLSVRWKFQSRSSSSPTKPPSGARASIRFGRRPNLRRKFVFVGDGACGKTCLLIVTSKGTFPDVYVPTVFENYVADVPVHGIDGSFEVALWDTAGQEDYDRIRPLSYPDAHALIMCFAIDSPDSLINIGEKWHAEGIHFLPNVPIFVVGCKQDLRYDAETISRLRRRSQQPVSTTEGLAIASLINARCYIETSARTKHGINSVFSVITDEILRTPEVKNERFLEEDYDKICNEISSPASHRLGPSTPTIRRFAERYSQFESGYPDPLGATTWRLGTSDSGVEKGSTKLAEPARPRSRLFWRAA</sequence>
<evidence type="ECO:0000256" key="6">
    <source>
        <dbReference type="ARBA" id="ARBA00023134"/>
    </source>
</evidence>
<comment type="similarity">
    <text evidence="2">Belongs to the small GTPase superfamily. Rho family.</text>
</comment>
<keyword evidence="8" id="KW-0449">Lipoprotein</keyword>
<dbReference type="EMBL" id="MU865914">
    <property type="protein sequence ID" value="KAK4455319.1"/>
    <property type="molecule type" value="Genomic_DNA"/>
</dbReference>
<keyword evidence="13" id="KW-1185">Reference proteome</keyword>
<evidence type="ECO:0000256" key="7">
    <source>
        <dbReference type="ARBA" id="ARBA00023136"/>
    </source>
</evidence>
<dbReference type="GO" id="GO:0007264">
    <property type="term" value="P:small GTPase-mediated signal transduction"/>
    <property type="evidence" value="ECO:0007669"/>
    <property type="project" value="InterPro"/>
</dbReference>
<dbReference type="Proteomes" id="UP001321760">
    <property type="component" value="Unassembled WGS sequence"/>
</dbReference>
<feature type="compositionally biased region" description="Basic and acidic residues" evidence="10">
    <location>
        <begin position="373"/>
        <end position="383"/>
    </location>
</feature>
<comment type="subcellular location">
    <subcellularLocation>
        <location evidence="1">Cell membrane</location>
        <topology evidence="1">Lipid-anchor</topology>
        <orientation evidence="1">Cytoplasmic side</orientation>
    </subcellularLocation>
</comment>
<evidence type="ECO:0000256" key="3">
    <source>
        <dbReference type="ARBA" id="ARBA00022475"/>
    </source>
</evidence>
<dbReference type="SMART" id="SM00173">
    <property type="entry name" value="RAS"/>
    <property type="match status" value="1"/>
</dbReference>
<reference evidence="12" key="2">
    <citation type="submission" date="2023-05" db="EMBL/GenBank/DDBJ databases">
        <authorList>
            <consortium name="Lawrence Berkeley National Laboratory"/>
            <person name="Steindorff A."/>
            <person name="Hensen N."/>
            <person name="Bonometti L."/>
            <person name="Westerberg I."/>
            <person name="Brannstrom I.O."/>
            <person name="Guillou S."/>
            <person name="Cros-Aarteil S."/>
            <person name="Calhoun S."/>
            <person name="Haridas S."/>
            <person name="Kuo A."/>
            <person name="Mondo S."/>
            <person name="Pangilinan J."/>
            <person name="Riley R."/>
            <person name="Labutti K."/>
            <person name="Andreopoulos B."/>
            <person name="Lipzen A."/>
            <person name="Chen C."/>
            <person name="Yanf M."/>
            <person name="Daum C."/>
            <person name="Ng V."/>
            <person name="Clum A."/>
            <person name="Ohm R."/>
            <person name="Martin F."/>
            <person name="Silar P."/>
            <person name="Natvig D."/>
            <person name="Lalanne C."/>
            <person name="Gautier V."/>
            <person name="Ament-Velasquez S.L."/>
            <person name="Kruys A."/>
            <person name="Hutchinson M.I."/>
            <person name="Powell A.J."/>
            <person name="Barry K."/>
            <person name="Miller A.N."/>
            <person name="Grigoriev I.V."/>
            <person name="Debuchy R."/>
            <person name="Gladieux P."/>
            <person name="Thoren M.H."/>
            <person name="Johannesson H."/>
        </authorList>
    </citation>
    <scope>NUCLEOTIDE SEQUENCE</scope>
    <source>
        <strain evidence="12">PSN243</strain>
    </source>
</reference>
<evidence type="ECO:0000313" key="13">
    <source>
        <dbReference type="Proteomes" id="UP001321760"/>
    </source>
</evidence>
<dbReference type="Gene3D" id="3.40.50.300">
    <property type="entry name" value="P-loop containing nucleotide triphosphate hydrolases"/>
    <property type="match status" value="1"/>
</dbReference>
<dbReference type="PANTHER" id="PTHR24072">
    <property type="entry name" value="RHO FAMILY GTPASE"/>
    <property type="match status" value="1"/>
</dbReference>
<dbReference type="PROSITE" id="PS51419">
    <property type="entry name" value="RAB"/>
    <property type="match status" value="1"/>
</dbReference>
<evidence type="ECO:0000256" key="8">
    <source>
        <dbReference type="ARBA" id="ARBA00023288"/>
    </source>
</evidence>
<proteinExistence type="inferred from homology"/>
<accession>A0AAV9H5U9</accession>
<evidence type="ECO:0000256" key="1">
    <source>
        <dbReference type="ARBA" id="ARBA00004342"/>
    </source>
</evidence>
<evidence type="ECO:0000256" key="10">
    <source>
        <dbReference type="SAM" id="MobiDB-lite"/>
    </source>
</evidence>
<gene>
    <name evidence="12" type="ORF">QBC34DRAFT_66989</name>
</gene>
<dbReference type="InterPro" id="IPR027417">
    <property type="entry name" value="P-loop_NTPase"/>
</dbReference>
<dbReference type="InterPro" id="IPR003578">
    <property type="entry name" value="Small_GTPase_Rho"/>
</dbReference>
<dbReference type="SMART" id="SM00174">
    <property type="entry name" value="RHO"/>
    <property type="match status" value="1"/>
</dbReference>
<keyword evidence="7" id="KW-0472">Membrane</keyword>
<name>A0AAV9H5U9_9PEZI</name>
<dbReference type="PRINTS" id="PR00449">
    <property type="entry name" value="RASTRNSFRMNG"/>
</dbReference>
<evidence type="ECO:0000256" key="4">
    <source>
        <dbReference type="ARBA" id="ARBA00022481"/>
    </source>
</evidence>
<evidence type="ECO:0000256" key="2">
    <source>
        <dbReference type="ARBA" id="ARBA00010142"/>
    </source>
</evidence>
<dbReference type="PROSITE" id="PS51421">
    <property type="entry name" value="RAS"/>
    <property type="match status" value="1"/>
</dbReference>
<comment type="caution">
    <text evidence="12">The sequence shown here is derived from an EMBL/GenBank/DDBJ whole genome shotgun (WGS) entry which is preliminary data.</text>
</comment>
<keyword evidence="9" id="KW-0636">Prenylation</keyword>
<dbReference type="FunFam" id="3.40.50.300:FF:000983">
    <property type="entry name" value="Rho family GTPase"/>
    <property type="match status" value="1"/>
</dbReference>
<dbReference type="InterPro" id="IPR031348">
    <property type="entry name" value="PigL_N"/>
</dbReference>
<keyword evidence="6" id="KW-0342">GTP-binding</keyword>